<evidence type="ECO:0008006" key="2">
    <source>
        <dbReference type="Google" id="ProtNLM"/>
    </source>
</evidence>
<accession>A0A381T6W0</accession>
<reference evidence="1" key="1">
    <citation type="submission" date="2018-05" db="EMBL/GenBank/DDBJ databases">
        <authorList>
            <person name="Lanie J.A."/>
            <person name="Ng W.-L."/>
            <person name="Kazmierczak K.M."/>
            <person name="Andrzejewski T.M."/>
            <person name="Davidsen T.M."/>
            <person name="Wayne K.J."/>
            <person name="Tettelin H."/>
            <person name="Glass J.I."/>
            <person name="Rusch D."/>
            <person name="Podicherti R."/>
            <person name="Tsui H.-C.T."/>
            <person name="Winkler M.E."/>
        </authorList>
    </citation>
    <scope>NUCLEOTIDE SEQUENCE</scope>
</reference>
<evidence type="ECO:0000313" key="1">
    <source>
        <dbReference type="EMBL" id="SVA11469.1"/>
    </source>
</evidence>
<organism evidence="1">
    <name type="scientific">marine metagenome</name>
    <dbReference type="NCBI Taxonomy" id="408172"/>
    <lineage>
        <taxon>unclassified sequences</taxon>
        <taxon>metagenomes</taxon>
        <taxon>ecological metagenomes</taxon>
    </lineage>
</organism>
<proteinExistence type="predicted"/>
<dbReference type="PANTHER" id="PTHR35024:SF4">
    <property type="entry name" value="POLYMER-FORMING CYTOSKELETAL PROTEIN"/>
    <property type="match status" value="1"/>
</dbReference>
<dbReference type="PANTHER" id="PTHR35024">
    <property type="entry name" value="HYPOTHETICAL CYTOSOLIC PROTEIN"/>
    <property type="match status" value="1"/>
</dbReference>
<dbReference type="Pfam" id="PF04519">
    <property type="entry name" value="Bactofilin"/>
    <property type="match status" value="1"/>
</dbReference>
<dbReference type="InterPro" id="IPR007607">
    <property type="entry name" value="BacA/B"/>
</dbReference>
<name>A0A381T6W0_9ZZZZ</name>
<sequence length="104" mass="10686">MEIHGDVKVSGSLLIYGKVFGSIQSSGAVRTANGSVVNGNISAKEAAIGGKVDGDLDVEKKVTLGDTSFLTGNLKAAILTIEEGAKFDGVCSMLKKSQPEKGET</sequence>
<protein>
    <recommendedName>
        <fullName evidence="2">Cell shape determination protein CcmA</fullName>
    </recommendedName>
</protein>
<dbReference type="AlphaFoldDB" id="A0A381T6W0"/>
<gene>
    <name evidence="1" type="ORF">METZ01_LOCUS64323</name>
</gene>
<dbReference type="EMBL" id="UINC01004061">
    <property type="protein sequence ID" value="SVA11469.1"/>
    <property type="molecule type" value="Genomic_DNA"/>
</dbReference>